<evidence type="ECO:0000313" key="2">
    <source>
        <dbReference type="Proteomes" id="UP001497516"/>
    </source>
</evidence>
<gene>
    <name evidence="1" type="ORF">LTRI10_LOCUS37080</name>
</gene>
<dbReference type="AlphaFoldDB" id="A0AAV2FEL9"/>
<name>A0AAV2FEL9_9ROSI</name>
<dbReference type="EMBL" id="OZ034819">
    <property type="protein sequence ID" value="CAL1396731.1"/>
    <property type="molecule type" value="Genomic_DNA"/>
</dbReference>
<proteinExistence type="predicted"/>
<protein>
    <submittedName>
        <fullName evidence="1">Uncharacterized protein</fullName>
    </submittedName>
</protein>
<evidence type="ECO:0000313" key="1">
    <source>
        <dbReference type="EMBL" id="CAL1396731.1"/>
    </source>
</evidence>
<keyword evidence="2" id="KW-1185">Reference proteome</keyword>
<dbReference type="Proteomes" id="UP001497516">
    <property type="component" value="Chromosome 6"/>
</dbReference>
<reference evidence="1 2" key="1">
    <citation type="submission" date="2024-04" db="EMBL/GenBank/DDBJ databases">
        <authorList>
            <person name="Fracassetti M."/>
        </authorList>
    </citation>
    <scope>NUCLEOTIDE SEQUENCE [LARGE SCALE GENOMIC DNA]</scope>
</reference>
<sequence>MDRLYPCMISCDPKPPPRHTIPPVHIIGSGGTLLAEGRTEGRAKRSPSAIVATHFFFSPLFGCHYTPGCEVDQTRSRRCLLCI</sequence>
<accession>A0AAV2FEL9</accession>
<organism evidence="1 2">
    <name type="scientific">Linum trigynum</name>
    <dbReference type="NCBI Taxonomy" id="586398"/>
    <lineage>
        <taxon>Eukaryota</taxon>
        <taxon>Viridiplantae</taxon>
        <taxon>Streptophyta</taxon>
        <taxon>Embryophyta</taxon>
        <taxon>Tracheophyta</taxon>
        <taxon>Spermatophyta</taxon>
        <taxon>Magnoliopsida</taxon>
        <taxon>eudicotyledons</taxon>
        <taxon>Gunneridae</taxon>
        <taxon>Pentapetalae</taxon>
        <taxon>rosids</taxon>
        <taxon>fabids</taxon>
        <taxon>Malpighiales</taxon>
        <taxon>Linaceae</taxon>
        <taxon>Linum</taxon>
    </lineage>
</organism>